<dbReference type="Proteomes" id="UP000279457">
    <property type="component" value="Unassembled WGS sequence"/>
</dbReference>
<reference evidence="1 2" key="1">
    <citation type="submission" date="2018-10" db="EMBL/GenBank/DDBJ databases">
        <title>Draft genome sequence for the type isolate of Erwinia psidii, agent causal of bacterial blight in guava (Psidium guajava) and wilt and die-back of Eucalyptus spp.</title>
        <authorList>
            <person name="Hermenegildo P.S."/>
            <person name="Santos S.A."/>
            <person name="Guimaraes L.M.S."/>
            <person name="Vidigal P.M.P."/>
            <person name="Pereira I.C."/>
            <person name="Badel J.L."/>
            <person name="Alfenas-Zerbini P."/>
            <person name="Ferreira M.A.S.V."/>
            <person name="Alfenas A.C."/>
        </authorList>
    </citation>
    <scope>NUCLEOTIDE SEQUENCE [LARGE SCALE GENOMIC DNA]</scope>
    <source>
        <strain evidence="1 2">IBSBF 435</strain>
    </source>
</reference>
<name>A0A3N6TMA9_9GAMM</name>
<comment type="caution">
    <text evidence="1">The sequence shown here is derived from an EMBL/GenBank/DDBJ whole genome shotgun (WGS) entry which is preliminary data.</text>
</comment>
<keyword evidence="2" id="KW-1185">Reference proteome</keyword>
<dbReference type="AlphaFoldDB" id="A0A3N6TMA9"/>
<evidence type="ECO:0000313" key="2">
    <source>
        <dbReference type="Proteomes" id="UP000279457"/>
    </source>
</evidence>
<gene>
    <name evidence="1" type="ORF">EB241_21000</name>
</gene>
<proteinExistence type="predicted"/>
<accession>A0A3N6TMA9</accession>
<sequence>MQRFYDIPIYNVRLKIKWIILMNIPTPWSLIGRILKWVWNRVTSFWLLKTYKQSHEYKVKNLRLGSHWEKLGENLEYSLRLASPADHESLKSKVAFRTTKGILKSATLFFEASGNGVRYQQKIELANLDENVIIVSLDQIPKQDLIEASDEGIFFSINEIRFIQCVVTQADDYQCQPFNSRTSHLSHNWLLNDKWEHRWGFLWNCNAIEYAKYEISGYWRWKLGEYRYFLFFQSKPERFSIQSQFRKLLCKVLIHPYMLTFQFWVAIHSGYYRLGDGKLIHKNNQEPNVVD</sequence>
<evidence type="ECO:0000313" key="1">
    <source>
        <dbReference type="EMBL" id="RQM36352.1"/>
    </source>
</evidence>
<protein>
    <submittedName>
        <fullName evidence="1">Uncharacterized protein</fullName>
    </submittedName>
</protein>
<dbReference type="EMBL" id="RHHM01000026">
    <property type="protein sequence ID" value="RQM36352.1"/>
    <property type="molecule type" value="Genomic_DNA"/>
</dbReference>
<organism evidence="1 2">
    <name type="scientific">Erwinia psidii</name>
    <dbReference type="NCBI Taxonomy" id="69224"/>
    <lineage>
        <taxon>Bacteria</taxon>
        <taxon>Pseudomonadati</taxon>
        <taxon>Pseudomonadota</taxon>
        <taxon>Gammaproteobacteria</taxon>
        <taxon>Enterobacterales</taxon>
        <taxon>Erwiniaceae</taxon>
        <taxon>Erwinia</taxon>
    </lineage>
</organism>